<proteinExistence type="predicted"/>
<protein>
    <recommendedName>
        <fullName evidence="1">TfoX N-terminal domain-containing protein</fullName>
    </recommendedName>
</protein>
<evidence type="ECO:0000313" key="2">
    <source>
        <dbReference type="EMBL" id="CAD0004835.1"/>
    </source>
</evidence>
<comment type="caution">
    <text evidence="2">The sequence shown here is derived from an EMBL/GenBank/DDBJ whole genome shotgun (WGS) entry which is preliminary data.</text>
</comment>
<dbReference type="EMBL" id="CAIJDO010000138">
    <property type="protein sequence ID" value="CAD0004835.1"/>
    <property type="molecule type" value="Genomic_DNA"/>
</dbReference>
<dbReference type="AlphaFoldDB" id="A0A6V6YZI6"/>
<accession>A0A6V6YZI6</accession>
<sequence>MAYDEELAKRVREYLAEFPELEIVEKKMFHGLTFMVNKKMCVGVSGDELMVRFDPNLHNEFCEQNGFRAMLTKGREYKGYGYINPDYIKTNNQLNKWLDIALQFNKEIKAKKK</sequence>
<dbReference type="Proteomes" id="UP000556700">
    <property type="component" value="Unassembled WGS sequence"/>
</dbReference>
<organism evidence="2 3">
    <name type="scientific">Flavobacterium chungangense</name>
    <dbReference type="NCBI Taxonomy" id="554283"/>
    <lineage>
        <taxon>Bacteria</taxon>
        <taxon>Pseudomonadati</taxon>
        <taxon>Bacteroidota</taxon>
        <taxon>Flavobacteriia</taxon>
        <taxon>Flavobacteriales</taxon>
        <taxon>Flavobacteriaceae</taxon>
        <taxon>Flavobacterium</taxon>
    </lineage>
</organism>
<keyword evidence="3" id="KW-1185">Reference proteome</keyword>
<dbReference type="Gene3D" id="3.30.1460.30">
    <property type="entry name" value="YgaC/TfoX-N like chaperone"/>
    <property type="match status" value="1"/>
</dbReference>
<reference evidence="2 3" key="1">
    <citation type="submission" date="2020-06" db="EMBL/GenBank/DDBJ databases">
        <authorList>
            <person name="Criscuolo A."/>
        </authorList>
    </citation>
    <scope>NUCLEOTIDE SEQUENCE [LARGE SCALE GENOMIC DNA]</scope>
    <source>
        <strain evidence="3">CIP 110025</strain>
    </source>
</reference>
<evidence type="ECO:0000259" key="1">
    <source>
        <dbReference type="Pfam" id="PF04993"/>
    </source>
</evidence>
<dbReference type="InterPro" id="IPR007076">
    <property type="entry name" value="TfoX_N"/>
</dbReference>
<dbReference type="Pfam" id="PF04993">
    <property type="entry name" value="TfoX_N"/>
    <property type="match status" value="1"/>
</dbReference>
<feature type="domain" description="TfoX N-terminal" evidence="1">
    <location>
        <begin position="14"/>
        <end position="104"/>
    </location>
</feature>
<dbReference type="SUPFAM" id="SSF159894">
    <property type="entry name" value="YgaC/TfoX-N like"/>
    <property type="match status" value="1"/>
</dbReference>
<evidence type="ECO:0000313" key="3">
    <source>
        <dbReference type="Proteomes" id="UP000556700"/>
    </source>
</evidence>
<gene>
    <name evidence="2" type="ORF">FLACHUCJ7_02053</name>
</gene>
<name>A0A6V6YZI6_9FLAO</name>